<name>A0ACB7ZTV5_9AGAM</name>
<sequence>DEQVLRGAEIWGPFATNDEWELAKWLIKNVGHNQAENFLKLNIIQSKVDPSFHNKAAFLNAIDQLPAGVEWQCESITLTGDITNDEGEASVEEVEMWFRDPVECVRELIGNPSFQDVMKYAPERVYTGEEGTDRVINETWTADWWWNLHQENAMFPFSA</sequence>
<reference evidence="1" key="1">
    <citation type="journal article" date="2021" name="New Phytol.">
        <title>Evolutionary innovations through gain and loss of genes in the ectomycorrhizal Boletales.</title>
        <authorList>
            <person name="Wu G."/>
            <person name="Miyauchi S."/>
            <person name="Morin E."/>
            <person name="Kuo A."/>
            <person name="Drula E."/>
            <person name="Varga T."/>
            <person name="Kohler A."/>
            <person name="Feng B."/>
            <person name="Cao Y."/>
            <person name="Lipzen A."/>
            <person name="Daum C."/>
            <person name="Hundley H."/>
            <person name="Pangilinan J."/>
            <person name="Johnson J."/>
            <person name="Barry K."/>
            <person name="LaButti K."/>
            <person name="Ng V."/>
            <person name="Ahrendt S."/>
            <person name="Min B."/>
            <person name="Choi I.G."/>
            <person name="Park H."/>
            <person name="Plett J.M."/>
            <person name="Magnuson J."/>
            <person name="Spatafora J.W."/>
            <person name="Nagy L.G."/>
            <person name="Henrissat B."/>
            <person name="Grigoriev I.V."/>
            <person name="Yang Z.L."/>
            <person name="Xu J."/>
            <person name="Martin F.M."/>
        </authorList>
    </citation>
    <scope>NUCLEOTIDE SEQUENCE</scope>
    <source>
        <strain evidence="1">ATCC 28755</strain>
    </source>
</reference>
<keyword evidence="2" id="KW-1185">Reference proteome</keyword>
<gene>
    <name evidence="1" type="ORF">BJ138DRAFT_1019119</name>
</gene>
<feature type="non-terminal residue" evidence="1">
    <location>
        <position position="1"/>
    </location>
</feature>
<evidence type="ECO:0000313" key="1">
    <source>
        <dbReference type="EMBL" id="KAH7904475.1"/>
    </source>
</evidence>
<dbReference type="EMBL" id="MU268462">
    <property type="protein sequence ID" value="KAH7904475.1"/>
    <property type="molecule type" value="Genomic_DNA"/>
</dbReference>
<comment type="caution">
    <text evidence="1">The sequence shown here is derived from an EMBL/GenBank/DDBJ whole genome shotgun (WGS) entry which is preliminary data.</text>
</comment>
<organism evidence="1 2">
    <name type="scientific">Hygrophoropsis aurantiaca</name>
    <dbReference type="NCBI Taxonomy" id="72124"/>
    <lineage>
        <taxon>Eukaryota</taxon>
        <taxon>Fungi</taxon>
        <taxon>Dikarya</taxon>
        <taxon>Basidiomycota</taxon>
        <taxon>Agaricomycotina</taxon>
        <taxon>Agaricomycetes</taxon>
        <taxon>Agaricomycetidae</taxon>
        <taxon>Boletales</taxon>
        <taxon>Coniophorineae</taxon>
        <taxon>Hygrophoropsidaceae</taxon>
        <taxon>Hygrophoropsis</taxon>
    </lineage>
</organism>
<dbReference type="Proteomes" id="UP000790377">
    <property type="component" value="Unassembled WGS sequence"/>
</dbReference>
<protein>
    <submittedName>
        <fullName evidence="1">Uncharacterized protein</fullName>
    </submittedName>
</protein>
<evidence type="ECO:0000313" key="2">
    <source>
        <dbReference type="Proteomes" id="UP000790377"/>
    </source>
</evidence>
<proteinExistence type="predicted"/>
<accession>A0ACB7ZTV5</accession>